<evidence type="ECO:0000313" key="1">
    <source>
        <dbReference type="EMBL" id="GBP98504.1"/>
    </source>
</evidence>
<dbReference type="AlphaFoldDB" id="A0A4C2AHJ5"/>
<reference evidence="1 2" key="1">
    <citation type="journal article" date="2019" name="Commun. Biol.">
        <title>The bagworm genome reveals a unique fibroin gene that provides high tensile strength.</title>
        <authorList>
            <person name="Kono N."/>
            <person name="Nakamura H."/>
            <person name="Ohtoshi R."/>
            <person name="Tomita M."/>
            <person name="Numata K."/>
            <person name="Arakawa K."/>
        </authorList>
    </citation>
    <scope>NUCLEOTIDE SEQUENCE [LARGE SCALE GENOMIC DNA]</scope>
</reference>
<organism evidence="1 2">
    <name type="scientific">Eumeta variegata</name>
    <name type="common">Bagworm moth</name>
    <name type="synonym">Eumeta japonica</name>
    <dbReference type="NCBI Taxonomy" id="151549"/>
    <lineage>
        <taxon>Eukaryota</taxon>
        <taxon>Metazoa</taxon>
        <taxon>Ecdysozoa</taxon>
        <taxon>Arthropoda</taxon>
        <taxon>Hexapoda</taxon>
        <taxon>Insecta</taxon>
        <taxon>Pterygota</taxon>
        <taxon>Neoptera</taxon>
        <taxon>Endopterygota</taxon>
        <taxon>Lepidoptera</taxon>
        <taxon>Glossata</taxon>
        <taxon>Ditrysia</taxon>
        <taxon>Tineoidea</taxon>
        <taxon>Psychidae</taxon>
        <taxon>Oiketicinae</taxon>
        <taxon>Eumeta</taxon>
    </lineage>
</organism>
<dbReference type="EMBL" id="BGZK01003152">
    <property type="protein sequence ID" value="GBP98504.1"/>
    <property type="molecule type" value="Genomic_DNA"/>
</dbReference>
<dbReference type="Proteomes" id="UP000299102">
    <property type="component" value="Unassembled WGS sequence"/>
</dbReference>
<gene>
    <name evidence="1" type="ORF">EVAR_71296_1</name>
</gene>
<evidence type="ECO:0000313" key="2">
    <source>
        <dbReference type="Proteomes" id="UP000299102"/>
    </source>
</evidence>
<protein>
    <submittedName>
        <fullName evidence="1">Uncharacterized protein</fullName>
    </submittedName>
</protein>
<sequence>MFPPEAGLVLVMCNTLIFCFRLYRLGGKAPVGRQVFQKKAYAPLVRLLFDPYPKTVLRVTERQMLASSRPDVCLSAASRWLDILSLWKARSRVRQLARAYL</sequence>
<name>A0A4C2AHJ5_EUMVA</name>
<comment type="caution">
    <text evidence="1">The sequence shown here is derived from an EMBL/GenBank/DDBJ whole genome shotgun (WGS) entry which is preliminary data.</text>
</comment>
<proteinExistence type="predicted"/>
<accession>A0A4C2AHJ5</accession>
<keyword evidence="2" id="KW-1185">Reference proteome</keyword>